<sequence>MDRPINKRRSAGIRRLHYWLVGLTNALLLSACGGGEDAPPRPAPVPVVDMSPRLARPACGNNSPLTLFVINTARVDPVQLEKLVCTFYETYPAMSATLKTDAPKEVTYSFDDAPNQPPAWVAGGATVYYSTRYLAQVPKDVDVAVHELTHVIQGKLTGAMPGWIIEGTADWMRNLFGRYNQEIGWALSDSVAPTARYIDGYGTAAQFFNWVDKTHRQGRDPVAVALHLNALQGVNYNSSVWVTLTGKTLAELWSAYSGQPYMPAPSVGVSFYTEQNYQGPEVKLGKGRYDLKDLLWADISNDAIRSIRVPAGFKLTVYQHENFTGLSLTLQADTDTLLPAFDRAISSLLIE</sequence>
<dbReference type="PANTHER" id="PTHR33321:SF12">
    <property type="entry name" value="PLANT BASIC SECRETORY PROTEIN (BSP) FAMILY PROTEIN"/>
    <property type="match status" value="1"/>
</dbReference>
<proteinExistence type="inferred from homology"/>
<evidence type="ECO:0000259" key="3">
    <source>
        <dbReference type="PROSITE" id="PS50915"/>
    </source>
</evidence>
<dbReference type="Proteomes" id="UP001221189">
    <property type="component" value="Unassembled WGS sequence"/>
</dbReference>
<dbReference type="SUPFAM" id="SSF49695">
    <property type="entry name" value="gamma-Crystallin-like"/>
    <property type="match status" value="1"/>
</dbReference>
<dbReference type="RefSeq" id="WP_273601134.1">
    <property type="nucleotide sequence ID" value="NZ_JAQQXT010000009.1"/>
</dbReference>
<comment type="similarity">
    <text evidence="1">Belongs to the beta/gamma-crystallin family.</text>
</comment>
<organism evidence="4 5">
    <name type="scientific">Roseateles albus</name>
    <dbReference type="NCBI Taxonomy" id="2987525"/>
    <lineage>
        <taxon>Bacteria</taxon>
        <taxon>Pseudomonadati</taxon>
        <taxon>Pseudomonadota</taxon>
        <taxon>Betaproteobacteria</taxon>
        <taxon>Burkholderiales</taxon>
        <taxon>Sphaerotilaceae</taxon>
        <taxon>Roseateles</taxon>
    </lineage>
</organism>
<name>A0ABT5KG97_9BURK</name>
<dbReference type="Pfam" id="PF04450">
    <property type="entry name" value="BSP"/>
    <property type="match status" value="1"/>
</dbReference>
<dbReference type="InterPro" id="IPR007541">
    <property type="entry name" value="Uncharacterised_BSP"/>
</dbReference>
<gene>
    <name evidence="4" type="ORF">PRZ03_15360</name>
</gene>
<keyword evidence="2" id="KW-0677">Repeat</keyword>
<protein>
    <submittedName>
        <fullName evidence="4">Basic secretory protein-like protein</fullName>
    </submittedName>
</protein>
<evidence type="ECO:0000313" key="4">
    <source>
        <dbReference type="EMBL" id="MDC8772963.1"/>
    </source>
</evidence>
<evidence type="ECO:0000313" key="5">
    <source>
        <dbReference type="Proteomes" id="UP001221189"/>
    </source>
</evidence>
<reference evidence="4 5" key="1">
    <citation type="submission" date="2022-10" db="EMBL/GenBank/DDBJ databases">
        <title>Paucibacter sp. hw1 Genome sequencing.</title>
        <authorList>
            <person name="Park S."/>
        </authorList>
    </citation>
    <scope>NUCLEOTIDE SEQUENCE [LARGE SCALE GENOMIC DNA]</scope>
    <source>
        <strain evidence="5">hw1</strain>
    </source>
</reference>
<dbReference type="InterPro" id="IPR011024">
    <property type="entry name" value="G_crystallin-like"/>
</dbReference>
<evidence type="ECO:0000256" key="1">
    <source>
        <dbReference type="ARBA" id="ARBA00009646"/>
    </source>
</evidence>
<accession>A0ABT5KG97</accession>
<feature type="domain" description="Beta/gamma crystallin 'Greek key'" evidence="3">
    <location>
        <begin position="267"/>
        <end position="311"/>
    </location>
</feature>
<dbReference type="EMBL" id="JAQQXT010000009">
    <property type="protein sequence ID" value="MDC8772963.1"/>
    <property type="molecule type" value="Genomic_DNA"/>
</dbReference>
<dbReference type="Gene3D" id="2.60.20.10">
    <property type="entry name" value="Crystallins"/>
    <property type="match status" value="1"/>
</dbReference>
<comment type="caution">
    <text evidence="4">The sequence shown here is derived from an EMBL/GenBank/DDBJ whole genome shotgun (WGS) entry which is preliminary data.</text>
</comment>
<dbReference type="InterPro" id="IPR001064">
    <property type="entry name" value="Beta/gamma_crystallin"/>
</dbReference>
<feature type="domain" description="Beta/gamma crystallin 'Greek key'" evidence="3">
    <location>
        <begin position="313"/>
        <end position="351"/>
    </location>
</feature>
<keyword evidence="5" id="KW-1185">Reference proteome</keyword>
<dbReference type="PROSITE" id="PS51257">
    <property type="entry name" value="PROKAR_LIPOPROTEIN"/>
    <property type="match status" value="1"/>
</dbReference>
<dbReference type="PANTHER" id="PTHR33321">
    <property type="match status" value="1"/>
</dbReference>
<evidence type="ECO:0000256" key="2">
    <source>
        <dbReference type="ARBA" id="ARBA00022737"/>
    </source>
</evidence>
<dbReference type="PROSITE" id="PS50915">
    <property type="entry name" value="CRYSTALLIN_BETA_GAMMA"/>
    <property type="match status" value="2"/>
</dbReference>